<dbReference type="SUPFAM" id="SSF47616">
    <property type="entry name" value="GST C-terminal domain-like"/>
    <property type="match status" value="1"/>
</dbReference>
<dbReference type="PROSITE" id="PS50404">
    <property type="entry name" value="GST_NTER"/>
    <property type="match status" value="1"/>
</dbReference>
<dbReference type="Gene3D" id="1.20.1050.10">
    <property type="match status" value="1"/>
</dbReference>
<dbReference type="InterPro" id="IPR036249">
    <property type="entry name" value="Thioredoxin-like_sf"/>
</dbReference>
<name>A0A420WD01_9PROT</name>
<keyword evidence="4" id="KW-0808">Transferase</keyword>
<dbReference type="SFLD" id="SFLDG00358">
    <property type="entry name" value="Main_(cytGST)"/>
    <property type="match status" value="1"/>
</dbReference>
<evidence type="ECO:0000259" key="2">
    <source>
        <dbReference type="PROSITE" id="PS50404"/>
    </source>
</evidence>
<dbReference type="Pfam" id="PF00043">
    <property type="entry name" value="GST_C"/>
    <property type="match status" value="1"/>
</dbReference>
<comment type="similarity">
    <text evidence="1">Belongs to the GST superfamily.</text>
</comment>
<dbReference type="PANTHER" id="PTHR44051:SF8">
    <property type="entry name" value="GLUTATHIONE S-TRANSFERASE GSTA"/>
    <property type="match status" value="1"/>
</dbReference>
<feature type="domain" description="GST C-terminal" evidence="3">
    <location>
        <begin position="94"/>
        <end position="216"/>
    </location>
</feature>
<dbReference type="InterPro" id="IPR036282">
    <property type="entry name" value="Glutathione-S-Trfase_C_sf"/>
</dbReference>
<protein>
    <submittedName>
        <fullName evidence="4">Glutathione S-transferase</fullName>
    </submittedName>
</protein>
<dbReference type="EMBL" id="RBIG01000003">
    <property type="protein sequence ID" value="RKQ68810.1"/>
    <property type="molecule type" value="Genomic_DNA"/>
</dbReference>
<dbReference type="SUPFAM" id="SSF52833">
    <property type="entry name" value="Thioredoxin-like"/>
    <property type="match status" value="1"/>
</dbReference>
<dbReference type="RefSeq" id="WP_121221610.1">
    <property type="nucleotide sequence ID" value="NZ_RBIG01000003.1"/>
</dbReference>
<accession>A0A420WD01</accession>
<organism evidence="4 5">
    <name type="scientific">Oceanibaculum indicum</name>
    <dbReference type="NCBI Taxonomy" id="526216"/>
    <lineage>
        <taxon>Bacteria</taxon>
        <taxon>Pseudomonadati</taxon>
        <taxon>Pseudomonadota</taxon>
        <taxon>Alphaproteobacteria</taxon>
        <taxon>Rhodospirillales</taxon>
        <taxon>Oceanibaculaceae</taxon>
        <taxon>Oceanibaculum</taxon>
    </lineage>
</organism>
<dbReference type="InterPro" id="IPR010987">
    <property type="entry name" value="Glutathione-S-Trfase_C-like"/>
</dbReference>
<comment type="caution">
    <text evidence="4">The sequence shown here is derived from an EMBL/GenBank/DDBJ whole genome shotgun (WGS) entry which is preliminary data.</text>
</comment>
<dbReference type="PANTHER" id="PTHR44051">
    <property type="entry name" value="GLUTATHIONE S-TRANSFERASE-RELATED"/>
    <property type="match status" value="1"/>
</dbReference>
<sequence length="216" mass="23664">MYLLYGGPGNANLAPHAALQEAGLAEGSDYRFVKLDLKAGEHRKPDYLALNPHGVVPALVIEKDGKRQIVCEAAAILMHIADLYPASGLAPTPGSAERAAYYQWITYLTNTVQARFMNFYHADYFIDGAAGQAAVKAKADTALKEHFAHIDATLAKHGPYLLGEAFSAADLFLFMLTRWGRNLSRPARDFPQVGKHFERVLARPAVRRTLAIEGIS</sequence>
<dbReference type="Proteomes" id="UP000277424">
    <property type="component" value="Unassembled WGS sequence"/>
</dbReference>
<dbReference type="InterPro" id="IPR004046">
    <property type="entry name" value="GST_C"/>
</dbReference>
<dbReference type="OrthoDB" id="7583243at2"/>
<dbReference type="PROSITE" id="PS50405">
    <property type="entry name" value="GST_CTER"/>
    <property type="match status" value="1"/>
</dbReference>
<feature type="domain" description="GST N-terminal" evidence="2">
    <location>
        <begin position="1"/>
        <end position="88"/>
    </location>
</feature>
<dbReference type="GO" id="GO:0016740">
    <property type="term" value="F:transferase activity"/>
    <property type="evidence" value="ECO:0007669"/>
    <property type="project" value="UniProtKB-KW"/>
</dbReference>
<evidence type="ECO:0000256" key="1">
    <source>
        <dbReference type="RuleBase" id="RU003494"/>
    </source>
</evidence>
<dbReference type="Pfam" id="PF02798">
    <property type="entry name" value="GST_N"/>
    <property type="match status" value="1"/>
</dbReference>
<evidence type="ECO:0000313" key="5">
    <source>
        <dbReference type="Proteomes" id="UP000277424"/>
    </source>
</evidence>
<proteinExistence type="inferred from homology"/>
<dbReference type="Gene3D" id="3.40.30.10">
    <property type="entry name" value="Glutaredoxin"/>
    <property type="match status" value="1"/>
</dbReference>
<evidence type="ECO:0000313" key="4">
    <source>
        <dbReference type="EMBL" id="RKQ68810.1"/>
    </source>
</evidence>
<dbReference type="InterPro" id="IPR040079">
    <property type="entry name" value="Glutathione_S-Trfase"/>
</dbReference>
<dbReference type="SFLD" id="SFLDG01150">
    <property type="entry name" value="Main.1:_Beta-like"/>
    <property type="match status" value="1"/>
</dbReference>
<dbReference type="AlphaFoldDB" id="A0A420WD01"/>
<dbReference type="SFLD" id="SFLDS00019">
    <property type="entry name" value="Glutathione_Transferase_(cytos"/>
    <property type="match status" value="1"/>
</dbReference>
<reference evidence="4 5" key="1">
    <citation type="submission" date="2018-10" db="EMBL/GenBank/DDBJ databases">
        <title>Comparative analysis of microorganisms from saline springs in Andes Mountain Range, Colombia.</title>
        <authorList>
            <person name="Rubin E."/>
        </authorList>
    </citation>
    <scope>NUCLEOTIDE SEQUENCE [LARGE SCALE GENOMIC DNA]</scope>
    <source>
        <strain evidence="4 5">USBA 36</strain>
    </source>
</reference>
<gene>
    <name evidence="4" type="ORF">BCL74_3293</name>
</gene>
<dbReference type="InterPro" id="IPR004045">
    <property type="entry name" value="Glutathione_S-Trfase_N"/>
</dbReference>
<evidence type="ECO:0000259" key="3">
    <source>
        <dbReference type="PROSITE" id="PS50405"/>
    </source>
</evidence>
<dbReference type="CDD" id="cd03188">
    <property type="entry name" value="GST_C_Beta"/>
    <property type="match status" value="1"/>
</dbReference>
<dbReference type="CDD" id="cd03057">
    <property type="entry name" value="GST_N_Beta"/>
    <property type="match status" value="1"/>
</dbReference>